<dbReference type="InterPro" id="IPR036615">
    <property type="entry name" value="Mur_ligase_C_dom_sf"/>
</dbReference>
<dbReference type="EMBL" id="JAUHTR010000010">
    <property type="protein sequence ID" value="MDN4526228.1"/>
    <property type="molecule type" value="Genomic_DNA"/>
</dbReference>
<feature type="domain" description="Mur ligase central" evidence="12">
    <location>
        <begin position="46"/>
        <end position="272"/>
    </location>
</feature>
<dbReference type="PANTHER" id="PTHR11136:SF0">
    <property type="entry name" value="DIHYDROFOLATE SYNTHETASE-RELATED"/>
    <property type="match status" value="1"/>
</dbReference>
<dbReference type="EC" id="6.3.2.17" evidence="2"/>
<dbReference type="SUPFAM" id="SSF53623">
    <property type="entry name" value="MurD-like peptide ligases, catalytic domain"/>
    <property type="match status" value="1"/>
</dbReference>
<dbReference type="PROSITE" id="PS01011">
    <property type="entry name" value="FOLYLPOLYGLU_SYNT_1"/>
    <property type="match status" value="1"/>
</dbReference>
<dbReference type="Gene3D" id="3.90.190.20">
    <property type="entry name" value="Mur ligase, C-terminal domain"/>
    <property type="match status" value="1"/>
</dbReference>
<dbReference type="SUPFAM" id="SSF53244">
    <property type="entry name" value="MurD-like peptide ligases, peptide-binding domain"/>
    <property type="match status" value="1"/>
</dbReference>
<evidence type="ECO:0000256" key="4">
    <source>
        <dbReference type="ARBA" id="ARBA00022723"/>
    </source>
</evidence>
<evidence type="ECO:0000256" key="10">
    <source>
        <dbReference type="PIRNR" id="PIRNR001563"/>
    </source>
</evidence>
<protein>
    <recommendedName>
        <fullName evidence="2">tetrahydrofolate synthase</fullName>
        <ecNumber evidence="2">6.3.2.17</ecNumber>
    </recommendedName>
    <alternativeName>
        <fullName evidence="8">Tetrahydrofolylpolyglutamate synthase</fullName>
    </alternativeName>
</protein>
<organism evidence="13 14">
    <name type="scientific">Fictibacillus fluitans</name>
    <dbReference type="NCBI Taxonomy" id="3058422"/>
    <lineage>
        <taxon>Bacteria</taxon>
        <taxon>Bacillati</taxon>
        <taxon>Bacillota</taxon>
        <taxon>Bacilli</taxon>
        <taxon>Bacillales</taxon>
        <taxon>Fictibacillaceae</taxon>
        <taxon>Fictibacillus</taxon>
    </lineage>
</organism>
<evidence type="ECO:0000259" key="12">
    <source>
        <dbReference type="Pfam" id="PF08245"/>
    </source>
</evidence>
<dbReference type="InterPro" id="IPR004101">
    <property type="entry name" value="Mur_ligase_C"/>
</dbReference>
<dbReference type="PIRSF" id="PIRSF001563">
    <property type="entry name" value="Folylpolyglu_synth"/>
    <property type="match status" value="1"/>
</dbReference>
<keyword evidence="4" id="KW-0479">Metal-binding</keyword>
<gene>
    <name evidence="13" type="ORF">QYB97_17215</name>
</gene>
<dbReference type="Proteomes" id="UP001172721">
    <property type="component" value="Unassembled WGS sequence"/>
</dbReference>
<dbReference type="Pfam" id="PF08245">
    <property type="entry name" value="Mur_ligase_M"/>
    <property type="match status" value="1"/>
</dbReference>
<dbReference type="PROSITE" id="PS01012">
    <property type="entry name" value="FOLYLPOLYGLU_SYNT_2"/>
    <property type="match status" value="1"/>
</dbReference>
<dbReference type="InterPro" id="IPR013221">
    <property type="entry name" value="Mur_ligase_cen"/>
</dbReference>
<evidence type="ECO:0000256" key="6">
    <source>
        <dbReference type="ARBA" id="ARBA00022840"/>
    </source>
</evidence>
<keyword evidence="5 10" id="KW-0547">Nucleotide-binding</keyword>
<comment type="similarity">
    <text evidence="1 10">Belongs to the folylpolyglutamate synthase family.</text>
</comment>
<keyword evidence="14" id="KW-1185">Reference proteome</keyword>
<dbReference type="NCBIfam" id="TIGR01499">
    <property type="entry name" value="folC"/>
    <property type="match status" value="1"/>
</dbReference>
<proteinExistence type="inferred from homology"/>
<keyword evidence="6 10" id="KW-0067">ATP-binding</keyword>
<dbReference type="GO" id="GO:0016874">
    <property type="term" value="F:ligase activity"/>
    <property type="evidence" value="ECO:0007669"/>
    <property type="project" value="UniProtKB-KW"/>
</dbReference>
<evidence type="ECO:0000256" key="5">
    <source>
        <dbReference type="ARBA" id="ARBA00022741"/>
    </source>
</evidence>
<dbReference type="InterPro" id="IPR001645">
    <property type="entry name" value="Folylpolyglutamate_synth"/>
</dbReference>
<accession>A0ABT8HZK9</accession>
<dbReference type="Gene3D" id="3.40.1190.10">
    <property type="entry name" value="Mur-like, catalytic domain"/>
    <property type="match status" value="1"/>
</dbReference>
<dbReference type="PANTHER" id="PTHR11136">
    <property type="entry name" value="FOLYLPOLYGLUTAMATE SYNTHASE-RELATED"/>
    <property type="match status" value="1"/>
</dbReference>
<feature type="domain" description="Mur ligase C-terminal" evidence="11">
    <location>
        <begin position="300"/>
        <end position="417"/>
    </location>
</feature>
<evidence type="ECO:0000313" key="14">
    <source>
        <dbReference type="Proteomes" id="UP001172721"/>
    </source>
</evidence>
<evidence type="ECO:0000256" key="3">
    <source>
        <dbReference type="ARBA" id="ARBA00022598"/>
    </source>
</evidence>
<dbReference type="InterPro" id="IPR036565">
    <property type="entry name" value="Mur-like_cat_sf"/>
</dbReference>
<evidence type="ECO:0000256" key="2">
    <source>
        <dbReference type="ARBA" id="ARBA00013025"/>
    </source>
</evidence>
<evidence type="ECO:0000256" key="8">
    <source>
        <dbReference type="ARBA" id="ARBA00030592"/>
    </source>
</evidence>
<evidence type="ECO:0000259" key="11">
    <source>
        <dbReference type="Pfam" id="PF02875"/>
    </source>
</evidence>
<keyword evidence="3 10" id="KW-0436">Ligase</keyword>
<name>A0ABT8HZK9_9BACL</name>
<reference evidence="13" key="1">
    <citation type="submission" date="2023-07" db="EMBL/GenBank/DDBJ databases">
        <title>Fictibacillus sp. isolated from freshwater pond.</title>
        <authorList>
            <person name="Kirdat K."/>
            <person name="Bhat A."/>
            <person name="Mourya A."/>
            <person name="Yadav A."/>
        </authorList>
    </citation>
    <scope>NUCLEOTIDE SEQUENCE</scope>
    <source>
        <strain evidence="13">NE201</strain>
    </source>
</reference>
<keyword evidence="7" id="KW-0460">Magnesium</keyword>
<sequence>MFASYQDINEYLRLKNAGEMKMGLERMMAVLKKSGHPERELTCIHVAGTNGKGSTIQMIASILKEQGYKVGTFTSPFLVNVREHMQINGTMISDREMEEILARMKPLISELEEEGLGSLSEFEAVTAAAFLYFHQSSTDLCLIETGLGGTTDATNVIMPILSVITSIGYDHMSLLGSTLSEIASHKAGIIKSRVPVITAVEQAEALAVIEQRAMDCSSPCFRLSHEFNVQPEGCGEGKETFLFTSFYSQRKQLEIRMAGEHQVRNASLALMAVDLLRHEMNWVIDESSVRSGMKKARWPGRFEVLGGVPSIILDGAHNPEGIRALGDTLERHFAGRDIHVLFAALRDKDTKEMLKPLEKISSSITFTGFDHPRADCGKALFEKSTMDEKFCNENWQEALNHLLQSIKQDEVLLITGSLYFIGKVKAFLNTP</sequence>
<dbReference type="RefSeq" id="WP_301167259.1">
    <property type="nucleotide sequence ID" value="NZ_JAUHTR010000010.1"/>
</dbReference>
<comment type="caution">
    <text evidence="13">The sequence shown here is derived from an EMBL/GenBank/DDBJ whole genome shotgun (WGS) entry which is preliminary data.</text>
</comment>
<comment type="catalytic activity">
    <reaction evidence="9">
        <text>(6S)-5,6,7,8-tetrahydrofolyl-(gamma-L-Glu)(n) + L-glutamate + ATP = (6S)-5,6,7,8-tetrahydrofolyl-(gamma-L-Glu)(n+1) + ADP + phosphate + H(+)</text>
        <dbReference type="Rhea" id="RHEA:10580"/>
        <dbReference type="Rhea" id="RHEA-COMP:14738"/>
        <dbReference type="Rhea" id="RHEA-COMP:14740"/>
        <dbReference type="ChEBI" id="CHEBI:15378"/>
        <dbReference type="ChEBI" id="CHEBI:29985"/>
        <dbReference type="ChEBI" id="CHEBI:30616"/>
        <dbReference type="ChEBI" id="CHEBI:43474"/>
        <dbReference type="ChEBI" id="CHEBI:141005"/>
        <dbReference type="ChEBI" id="CHEBI:456216"/>
        <dbReference type="EC" id="6.3.2.17"/>
    </reaction>
</comment>
<evidence type="ECO:0000256" key="7">
    <source>
        <dbReference type="ARBA" id="ARBA00022842"/>
    </source>
</evidence>
<evidence type="ECO:0000256" key="9">
    <source>
        <dbReference type="ARBA" id="ARBA00047493"/>
    </source>
</evidence>
<dbReference type="InterPro" id="IPR018109">
    <property type="entry name" value="Folylpolyglutamate_synth_CS"/>
</dbReference>
<evidence type="ECO:0000313" key="13">
    <source>
        <dbReference type="EMBL" id="MDN4526228.1"/>
    </source>
</evidence>
<dbReference type="Pfam" id="PF02875">
    <property type="entry name" value="Mur_ligase_C"/>
    <property type="match status" value="1"/>
</dbReference>
<evidence type="ECO:0000256" key="1">
    <source>
        <dbReference type="ARBA" id="ARBA00008276"/>
    </source>
</evidence>